<evidence type="ECO:0000256" key="1">
    <source>
        <dbReference type="PROSITE-ProRule" id="PRU00325"/>
    </source>
</evidence>
<dbReference type="EMBL" id="DSAC01000095">
    <property type="protein sequence ID" value="HHO74488.1"/>
    <property type="molecule type" value="Genomic_DNA"/>
</dbReference>
<protein>
    <recommendedName>
        <fullName evidence="2">SWIM-type domain-containing protein</fullName>
    </recommendedName>
</protein>
<keyword evidence="1" id="KW-0863">Zinc-finger</keyword>
<dbReference type="GO" id="GO:0008270">
    <property type="term" value="F:zinc ion binding"/>
    <property type="evidence" value="ECO:0007669"/>
    <property type="project" value="UniProtKB-KW"/>
</dbReference>
<organism evidence="3">
    <name type="scientific">Thermocrinis ruber</name>
    <dbReference type="NCBI Taxonomy" id="75906"/>
    <lineage>
        <taxon>Bacteria</taxon>
        <taxon>Pseudomonadati</taxon>
        <taxon>Aquificota</taxon>
        <taxon>Aquificia</taxon>
        <taxon>Aquificales</taxon>
        <taxon>Aquificaceae</taxon>
        <taxon>Thermocrinis</taxon>
    </lineage>
</organism>
<dbReference type="AlphaFoldDB" id="A0A7C5WZ54"/>
<evidence type="ECO:0000259" key="2">
    <source>
        <dbReference type="PROSITE" id="PS50966"/>
    </source>
</evidence>
<comment type="caution">
    <text evidence="3">The sequence shown here is derived from an EMBL/GenBank/DDBJ whole genome shotgun (WGS) entry which is preliminary data.</text>
</comment>
<sequence length="449" mass="51516">MVKLRLRPLKVSSEQGMPNVVPYDAGERIYFRRHDGEKVILSPQLFGKFLVLGVNEEIDPQTARTVLEFLRGDIPKFYALKDFLLREVPEGSSEKTAQAKLLWSSFTPEGVDVLSEESGRTYRVRILEGGNAECTCQDFIQRRAGTGTWCKHIKFVHQVLRERFSPKEDYPYHLPLWGVSNPSHWARLVESLGGLYKVLSYDWAPQGYYSHSREKYTTPMLGVEFEVPRGTGEEFSLLRRMISALKDRGLIQAYEHDGSVDGGEIKLTPFPATLEECLEKGNLLKSLRDLTRGLFESDLRAGMHVHINMYPFNAFSERYIREKISPIVGLFEKRFNLAVLFGRSFNRYALKRKDARGRRERYGWVNYKPLPYTIEIRLGCSKKGDPVKILLMALLLQRAFWARLEGNFTVPSSKASREKILSAFASLLSEEESKYIVPLLEEALLDSPM</sequence>
<feature type="domain" description="SWIM-type" evidence="2">
    <location>
        <begin position="122"/>
        <end position="161"/>
    </location>
</feature>
<evidence type="ECO:0000313" key="3">
    <source>
        <dbReference type="EMBL" id="HHO74488.1"/>
    </source>
</evidence>
<dbReference type="PROSITE" id="PS50966">
    <property type="entry name" value="ZF_SWIM"/>
    <property type="match status" value="1"/>
</dbReference>
<gene>
    <name evidence="3" type="ORF">ENN04_07660</name>
</gene>
<keyword evidence="1" id="KW-0862">Zinc</keyword>
<proteinExistence type="predicted"/>
<name>A0A7C5WZ54_9AQUI</name>
<dbReference type="InterPro" id="IPR007527">
    <property type="entry name" value="Znf_SWIM"/>
</dbReference>
<reference evidence="3" key="1">
    <citation type="journal article" date="2020" name="mSystems">
        <title>Genome- and Community-Level Interaction Insights into Carbon Utilization and Element Cycling Functions of Hydrothermarchaeota in Hydrothermal Sediment.</title>
        <authorList>
            <person name="Zhou Z."/>
            <person name="Liu Y."/>
            <person name="Xu W."/>
            <person name="Pan J."/>
            <person name="Luo Z.H."/>
            <person name="Li M."/>
        </authorList>
    </citation>
    <scope>NUCLEOTIDE SEQUENCE [LARGE SCALE GENOMIC DNA]</scope>
    <source>
        <strain evidence="3">SpSt-114</strain>
    </source>
</reference>
<keyword evidence="1" id="KW-0479">Metal-binding</keyword>
<accession>A0A7C5WZ54</accession>